<sequence>MDDEVHMFTFFHRMKCKNGGECNSTDPKHLNDFDHPEFCKMKSDCVNVSFEHLFAYRHLPVCDDGITCLEYKKRIPAHLDAFRHCKTICA</sequence>
<organism evidence="1 2">
    <name type="scientific">Rotaria magnacalcarata</name>
    <dbReference type="NCBI Taxonomy" id="392030"/>
    <lineage>
        <taxon>Eukaryota</taxon>
        <taxon>Metazoa</taxon>
        <taxon>Spiralia</taxon>
        <taxon>Gnathifera</taxon>
        <taxon>Rotifera</taxon>
        <taxon>Eurotatoria</taxon>
        <taxon>Bdelloidea</taxon>
        <taxon>Philodinida</taxon>
        <taxon>Philodinidae</taxon>
        <taxon>Rotaria</taxon>
    </lineage>
</organism>
<protein>
    <submittedName>
        <fullName evidence="1">Uncharacterized protein</fullName>
    </submittedName>
</protein>
<gene>
    <name evidence="1" type="ORF">GIL414_LOCUS25054</name>
</gene>
<proteinExistence type="predicted"/>
<name>A0A8S2THX6_9BILA</name>
<dbReference type="Proteomes" id="UP000681720">
    <property type="component" value="Unassembled WGS sequence"/>
</dbReference>
<evidence type="ECO:0000313" key="1">
    <source>
        <dbReference type="EMBL" id="CAF4282847.1"/>
    </source>
</evidence>
<dbReference type="AlphaFoldDB" id="A0A8S2THX6"/>
<reference evidence="1" key="1">
    <citation type="submission" date="2021-02" db="EMBL/GenBank/DDBJ databases">
        <authorList>
            <person name="Nowell W R."/>
        </authorList>
    </citation>
    <scope>NUCLEOTIDE SEQUENCE</scope>
</reference>
<dbReference type="EMBL" id="CAJOBJ010032878">
    <property type="protein sequence ID" value="CAF4282847.1"/>
    <property type="molecule type" value="Genomic_DNA"/>
</dbReference>
<comment type="caution">
    <text evidence="1">The sequence shown here is derived from an EMBL/GenBank/DDBJ whole genome shotgun (WGS) entry which is preliminary data.</text>
</comment>
<feature type="non-terminal residue" evidence="1">
    <location>
        <position position="90"/>
    </location>
</feature>
<accession>A0A8S2THX6</accession>
<evidence type="ECO:0000313" key="2">
    <source>
        <dbReference type="Proteomes" id="UP000681720"/>
    </source>
</evidence>